<evidence type="ECO:0000259" key="13">
    <source>
        <dbReference type="SMART" id="SM00382"/>
    </source>
</evidence>
<dbReference type="GO" id="GO:0005524">
    <property type="term" value="F:ATP binding"/>
    <property type="evidence" value="ECO:0007669"/>
    <property type="project" value="UniProtKB-KW"/>
</dbReference>
<evidence type="ECO:0000256" key="5">
    <source>
        <dbReference type="ARBA" id="ARBA00022792"/>
    </source>
</evidence>
<comment type="catalytic activity">
    <reaction evidence="11">
        <text>ATP + H2O = ADP + phosphate + H(+)</text>
        <dbReference type="Rhea" id="RHEA:13065"/>
        <dbReference type="ChEBI" id="CHEBI:15377"/>
        <dbReference type="ChEBI" id="CHEBI:15378"/>
        <dbReference type="ChEBI" id="CHEBI:30616"/>
        <dbReference type="ChEBI" id="CHEBI:43474"/>
        <dbReference type="ChEBI" id="CHEBI:456216"/>
    </reaction>
    <physiologicalReaction direction="left-to-right" evidence="11">
        <dbReference type="Rhea" id="RHEA:13066"/>
    </physiologicalReaction>
</comment>
<dbReference type="Pfam" id="PF00004">
    <property type="entry name" value="AAA"/>
    <property type="match status" value="1"/>
</dbReference>
<dbReference type="Pfam" id="PF08740">
    <property type="entry name" value="BCS1_N"/>
    <property type="match status" value="1"/>
</dbReference>
<dbReference type="InterPro" id="IPR014851">
    <property type="entry name" value="BCS1_N"/>
</dbReference>
<keyword evidence="7 12" id="KW-0067">ATP-binding</keyword>
<dbReference type="Gene3D" id="3.40.50.300">
    <property type="entry name" value="P-loop containing nucleotide triphosphate hydrolases"/>
    <property type="match status" value="1"/>
</dbReference>
<evidence type="ECO:0000256" key="12">
    <source>
        <dbReference type="RuleBase" id="RU003651"/>
    </source>
</evidence>
<dbReference type="GO" id="GO:0005743">
    <property type="term" value="C:mitochondrial inner membrane"/>
    <property type="evidence" value="ECO:0007669"/>
    <property type="project" value="UniProtKB-SubCell"/>
</dbReference>
<evidence type="ECO:0000256" key="3">
    <source>
        <dbReference type="ARBA" id="ARBA00022692"/>
    </source>
</evidence>
<dbReference type="InterPro" id="IPR050747">
    <property type="entry name" value="Mitochondrial_chaperone_BCS1"/>
</dbReference>
<keyword evidence="15" id="KW-1185">Reference proteome</keyword>
<dbReference type="InterPro" id="IPR003959">
    <property type="entry name" value="ATPase_AAA_core"/>
</dbReference>
<dbReference type="Proteomes" id="UP000076552">
    <property type="component" value="Unassembled WGS sequence"/>
</dbReference>
<organism evidence="14 15">
    <name type="scientific">Colletotrichum tofieldiae</name>
    <dbReference type="NCBI Taxonomy" id="708197"/>
    <lineage>
        <taxon>Eukaryota</taxon>
        <taxon>Fungi</taxon>
        <taxon>Dikarya</taxon>
        <taxon>Ascomycota</taxon>
        <taxon>Pezizomycotina</taxon>
        <taxon>Sordariomycetes</taxon>
        <taxon>Hypocreomycetidae</taxon>
        <taxon>Glomerellales</taxon>
        <taxon>Glomerellaceae</taxon>
        <taxon>Colletotrichum</taxon>
        <taxon>Colletotrichum spaethianum species complex</taxon>
    </lineage>
</organism>
<dbReference type="SUPFAM" id="SSF52540">
    <property type="entry name" value="P-loop containing nucleoside triphosphate hydrolases"/>
    <property type="match status" value="1"/>
</dbReference>
<keyword evidence="10" id="KW-0472">Membrane</keyword>
<evidence type="ECO:0000256" key="7">
    <source>
        <dbReference type="ARBA" id="ARBA00022840"/>
    </source>
</evidence>
<evidence type="ECO:0000256" key="1">
    <source>
        <dbReference type="ARBA" id="ARBA00004434"/>
    </source>
</evidence>
<keyword evidence="3" id="KW-0812">Transmembrane</keyword>
<accession>A0A166SBG0</accession>
<dbReference type="GO" id="GO:0016887">
    <property type="term" value="F:ATP hydrolysis activity"/>
    <property type="evidence" value="ECO:0007669"/>
    <property type="project" value="InterPro"/>
</dbReference>
<keyword evidence="9" id="KW-0496">Mitochondrion</keyword>
<dbReference type="AlphaFoldDB" id="A0A166SBG0"/>
<dbReference type="PANTHER" id="PTHR23070">
    <property type="entry name" value="BCS1 AAA-TYPE ATPASE"/>
    <property type="match status" value="1"/>
</dbReference>
<keyword evidence="4 12" id="KW-0547">Nucleotide-binding</keyword>
<dbReference type="InterPro" id="IPR057495">
    <property type="entry name" value="AAA_lid_BCS1"/>
</dbReference>
<keyword evidence="8" id="KW-1133">Transmembrane helix</keyword>
<dbReference type="EMBL" id="LFIV01000088">
    <property type="protein sequence ID" value="KZL70509.1"/>
    <property type="molecule type" value="Genomic_DNA"/>
</dbReference>
<comment type="subcellular location">
    <subcellularLocation>
        <location evidence="1">Mitochondrion inner membrane</location>
        <topology evidence="1">Single-pass membrane protein</topology>
    </subcellularLocation>
</comment>
<evidence type="ECO:0000256" key="8">
    <source>
        <dbReference type="ARBA" id="ARBA00022989"/>
    </source>
</evidence>
<dbReference type="STRING" id="708197.A0A166SBG0"/>
<keyword evidence="5" id="KW-0999">Mitochondrion inner membrane</keyword>
<dbReference type="SMART" id="SM00382">
    <property type="entry name" value="AAA"/>
    <property type="match status" value="1"/>
</dbReference>
<dbReference type="InterPro" id="IPR027417">
    <property type="entry name" value="P-loop_NTPase"/>
</dbReference>
<proteinExistence type="inferred from homology"/>
<evidence type="ECO:0000256" key="9">
    <source>
        <dbReference type="ARBA" id="ARBA00023128"/>
    </source>
</evidence>
<dbReference type="Pfam" id="PF25426">
    <property type="entry name" value="AAA_lid_BCS1"/>
    <property type="match status" value="1"/>
</dbReference>
<dbReference type="PROSITE" id="PS00674">
    <property type="entry name" value="AAA"/>
    <property type="match status" value="1"/>
</dbReference>
<evidence type="ECO:0000313" key="15">
    <source>
        <dbReference type="Proteomes" id="UP000076552"/>
    </source>
</evidence>
<reference evidence="14 15" key="1">
    <citation type="submission" date="2015-06" db="EMBL/GenBank/DDBJ databases">
        <title>Survival trade-offs in plant roots during colonization by closely related pathogenic and mutualistic fungi.</title>
        <authorList>
            <person name="Hacquard S."/>
            <person name="Kracher B."/>
            <person name="Hiruma K."/>
            <person name="Weinman A."/>
            <person name="Muench P."/>
            <person name="Garrido Oter R."/>
            <person name="Ver Loren van Themaat E."/>
            <person name="Dallerey J.-F."/>
            <person name="Damm U."/>
            <person name="Henrissat B."/>
            <person name="Lespinet O."/>
            <person name="Thon M."/>
            <person name="Kemen E."/>
            <person name="McHardy A.C."/>
            <person name="Schulze-Lefert P."/>
            <person name="O'Connell R.J."/>
        </authorList>
    </citation>
    <scope>NUCLEOTIDE SEQUENCE [LARGE SCALE GENOMIC DNA]</scope>
    <source>
        <strain evidence="14 15">0861</strain>
    </source>
</reference>
<dbReference type="InterPro" id="IPR003960">
    <property type="entry name" value="ATPase_AAA_CS"/>
</dbReference>
<dbReference type="InterPro" id="IPR003593">
    <property type="entry name" value="AAA+_ATPase"/>
</dbReference>
<gene>
    <name evidence="14" type="ORF">CT0861_01876</name>
</gene>
<comment type="similarity">
    <text evidence="2">Belongs to the AAA ATPase family. BCS1 subfamily.</text>
</comment>
<evidence type="ECO:0000313" key="14">
    <source>
        <dbReference type="EMBL" id="KZL70509.1"/>
    </source>
</evidence>
<comment type="caution">
    <text evidence="14">The sequence shown here is derived from an EMBL/GenBank/DDBJ whole genome shotgun (WGS) entry which is preliminary data.</text>
</comment>
<protein>
    <submittedName>
        <fullName evidence="14">Mitochondrial chaperone bcs1</fullName>
    </submittedName>
</protein>
<evidence type="ECO:0000256" key="11">
    <source>
        <dbReference type="ARBA" id="ARBA00048778"/>
    </source>
</evidence>
<evidence type="ECO:0000256" key="10">
    <source>
        <dbReference type="ARBA" id="ARBA00023136"/>
    </source>
</evidence>
<sequence length="470" mass="52715">MAELNHLSLFPAYMLGTEIVNHLSWVLGAILVVSASLRSVPGYYELETAVIATIKERWRKNTQTIKIHNDDSLYYIILNWAGKQEQLAGRDHLIATVDLGSYSVRLRQAFADLLTQDSGSVSFQYEGETVTFTRSIDRKRPGDPKEIIEFSTQSKNISLSNLVNQIYEEHKKTRPQEIEVYRPVPPSNPTDQKADWQSVTSQRRSIETIALAPGMKDKLLEDLETYRSRESWYLEHGVPYRRGILLQGPPGTGKTSLCKAVATYFGLPIYQVSLGAPEMNDTHLAELLTVVPRDSLLLFEDIHACGLVSRQKAPAEERGGVTLPGLLNLIDGVGAREGRILIMTTNSLDGLDKALVRPGRIDVIYDFQLADEARAKFLFCSLVSGEKEEIEAFALEFAKKIPSDKFSPAALQNYLMGKLDDPKTAVSDVEAWVEKRLQEFANKATREEIRVGKTKRIAWRSGIFSRLITA</sequence>
<name>A0A166SBG0_9PEZI</name>
<feature type="domain" description="AAA+ ATPase" evidence="13">
    <location>
        <begin position="240"/>
        <end position="371"/>
    </location>
</feature>
<evidence type="ECO:0000256" key="2">
    <source>
        <dbReference type="ARBA" id="ARBA00007448"/>
    </source>
</evidence>
<evidence type="ECO:0000256" key="6">
    <source>
        <dbReference type="ARBA" id="ARBA00022801"/>
    </source>
</evidence>
<evidence type="ECO:0000256" key="4">
    <source>
        <dbReference type="ARBA" id="ARBA00022741"/>
    </source>
</evidence>
<keyword evidence="6" id="KW-0378">Hydrolase</keyword>